<keyword evidence="4 8" id="KW-0812">Transmembrane</keyword>
<keyword evidence="2 8" id="KW-0813">Transport</keyword>
<evidence type="ECO:0000256" key="2">
    <source>
        <dbReference type="ARBA" id="ARBA00022448"/>
    </source>
</evidence>
<dbReference type="PROSITE" id="PS50928">
    <property type="entry name" value="ABC_TM1"/>
    <property type="match status" value="1"/>
</dbReference>
<feature type="transmembrane region" description="Helical" evidence="8">
    <location>
        <begin position="100"/>
        <end position="123"/>
    </location>
</feature>
<gene>
    <name evidence="10" type="ORF">BSR29_04085</name>
</gene>
<sequence>MSTEPKPEPIELLKARPVPHPGRVIGGIIVALIAITVIHSLITNPKYDWPTVQKWLFAPSIVRGVMYTLLLTVCAMLIGIVLALLAAVGRKSTNPVNRAVAGFYIWFFRGTPIYTQLIFWGVLPSLYSQVSIGLPIGPQYVLGNTQEIFTPLVCALLGLGLNEGAYLAEIFRSGFAAVDPGQAEAAKALGMSPRQIQWRIVAPQAMRVIVPPTGNETISMLKTTSLVIAIPVTNELTFQATRIGQKYYTVIPMLIVAALWYLFITSVLMVGQHYLEAYYGRGSATGSGKAVPKRQLSKKQAAILAAHTVTDDPFLEFTP</sequence>
<dbReference type="Proteomes" id="UP000186785">
    <property type="component" value="Unassembled WGS sequence"/>
</dbReference>
<dbReference type="InterPro" id="IPR010065">
    <property type="entry name" value="AA_ABC_transptr_permease_3TM"/>
</dbReference>
<evidence type="ECO:0000256" key="1">
    <source>
        <dbReference type="ARBA" id="ARBA00004651"/>
    </source>
</evidence>
<evidence type="ECO:0000313" key="11">
    <source>
        <dbReference type="Proteomes" id="UP000186785"/>
    </source>
</evidence>
<evidence type="ECO:0000256" key="5">
    <source>
        <dbReference type="ARBA" id="ARBA00022970"/>
    </source>
</evidence>
<dbReference type="EMBL" id="MQSV01000002">
    <property type="protein sequence ID" value="OKL49021.1"/>
    <property type="molecule type" value="Genomic_DNA"/>
</dbReference>
<reference evidence="10 11" key="1">
    <citation type="submission" date="2016-11" db="EMBL/GenBank/DDBJ databases">
        <title>Actinomyces gypaetusis sp. nov. isolated from the vulture Gypaetus barbatus in Qinghai Tibet Plateau China.</title>
        <authorList>
            <person name="Meng X."/>
        </authorList>
    </citation>
    <scope>NUCLEOTIDE SEQUENCE [LARGE SCALE GENOMIC DNA]</scope>
    <source>
        <strain evidence="10 11">VUL4_2</strain>
    </source>
</reference>
<evidence type="ECO:0000256" key="4">
    <source>
        <dbReference type="ARBA" id="ARBA00022692"/>
    </source>
</evidence>
<dbReference type="PANTHER" id="PTHR30614:SF0">
    <property type="entry name" value="L-CYSTINE TRANSPORT SYSTEM PERMEASE PROTEIN TCYL"/>
    <property type="match status" value="1"/>
</dbReference>
<dbReference type="STRING" id="1921764.BSR28_03655"/>
<keyword evidence="5" id="KW-0029">Amino-acid transport</keyword>
<dbReference type="Gene3D" id="1.10.3720.10">
    <property type="entry name" value="MetI-like"/>
    <property type="match status" value="1"/>
</dbReference>
<dbReference type="SUPFAM" id="SSF161098">
    <property type="entry name" value="MetI-like"/>
    <property type="match status" value="1"/>
</dbReference>
<comment type="subcellular location">
    <subcellularLocation>
        <location evidence="1 8">Cell membrane</location>
        <topology evidence="1 8">Multi-pass membrane protein</topology>
    </subcellularLocation>
</comment>
<dbReference type="NCBIfam" id="TIGR01726">
    <property type="entry name" value="HEQRo_perm_3TM"/>
    <property type="match status" value="1"/>
</dbReference>
<name>A0A1Q5PNA0_9ACTO</name>
<comment type="caution">
    <text evidence="10">The sequence shown here is derived from an EMBL/GenBank/DDBJ whole genome shotgun (WGS) entry which is preliminary data.</text>
</comment>
<comment type="similarity">
    <text evidence="8">Belongs to the binding-protein-dependent transport system permease family.</text>
</comment>
<organism evidence="10 11">
    <name type="scientific">Boudabousia liubingyangii</name>
    <dbReference type="NCBI Taxonomy" id="1921764"/>
    <lineage>
        <taxon>Bacteria</taxon>
        <taxon>Bacillati</taxon>
        <taxon>Actinomycetota</taxon>
        <taxon>Actinomycetes</taxon>
        <taxon>Actinomycetales</taxon>
        <taxon>Actinomycetaceae</taxon>
        <taxon>Boudabousia</taxon>
    </lineage>
</organism>
<dbReference type="GO" id="GO:0022857">
    <property type="term" value="F:transmembrane transporter activity"/>
    <property type="evidence" value="ECO:0007669"/>
    <property type="project" value="InterPro"/>
</dbReference>
<evidence type="ECO:0000259" key="9">
    <source>
        <dbReference type="PROSITE" id="PS50928"/>
    </source>
</evidence>
<dbReference type="InterPro" id="IPR000515">
    <property type="entry name" value="MetI-like"/>
</dbReference>
<dbReference type="InterPro" id="IPR035906">
    <property type="entry name" value="MetI-like_sf"/>
</dbReference>
<evidence type="ECO:0000256" key="8">
    <source>
        <dbReference type="RuleBase" id="RU363032"/>
    </source>
</evidence>
<feature type="transmembrane region" description="Helical" evidence="8">
    <location>
        <begin position="24"/>
        <end position="44"/>
    </location>
</feature>
<dbReference type="Pfam" id="PF00528">
    <property type="entry name" value="BPD_transp_1"/>
    <property type="match status" value="1"/>
</dbReference>
<feature type="transmembrane region" description="Helical" evidence="8">
    <location>
        <begin position="64"/>
        <end position="88"/>
    </location>
</feature>
<keyword evidence="7 8" id="KW-0472">Membrane</keyword>
<dbReference type="OrthoDB" id="92598at2"/>
<evidence type="ECO:0000256" key="3">
    <source>
        <dbReference type="ARBA" id="ARBA00022475"/>
    </source>
</evidence>
<evidence type="ECO:0000256" key="7">
    <source>
        <dbReference type="ARBA" id="ARBA00023136"/>
    </source>
</evidence>
<dbReference type="GO" id="GO:0043190">
    <property type="term" value="C:ATP-binding cassette (ABC) transporter complex"/>
    <property type="evidence" value="ECO:0007669"/>
    <property type="project" value="InterPro"/>
</dbReference>
<dbReference type="AlphaFoldDB" id="A0A1Q5PNA0"/>
<dbReference type="RefSeq" id="WP_073709010.1">
    <property type="nucleotide sequence ID" value="NZ_MQSV01000002.1"/>
</dbReference>
<evidence type="ECO:0000313" key="10">
    <source>
        <dbReference type="EMBL" id="OKL49021.1"/>
    </source>
</evidence>
<dbReference type="PANTHER" id="PTHR30614">
    <property type="entry name" value="MEMBRANE COMPONENT OF AMINO ACID ABC TRANSPORTER"/>
    <property type="match status" value="1"/>
</dbReference>
<evidence type="ECO:0000256" key="6">
    <source>
        <dbReference type="ARBA" id="ARBA00022989"/>
    </source>
</evidence>
<protein>
    <submittedName>
        <fullName evidence="10">ABC transporter permease</fullName>
    </submittedName>
</protein>
<dbReference type="GO" id="GO:0006865">
    <property type="term" value="P:amino acid transport"/>
    <property type="evidence" value="ECO:0007669"/>
    <property type="project" value="UniProtKB-KW"/>
</dbReference>
<keyword evidence="3" id="KW-1003">Cell membrane</keyword>
<keyword evidence="11" id="KW-1185">Reference proteome</keyword>
<feature type="domain" description="ABC transmembrane type-1" evidence="9">
    <location>
        <begin position="65"/>
        <end position="272"/>
    </location>
</feature>
<proteinExistence type="inferred from homology"/>
<dbReference type="InterPro" id="IPR043429">
    <property type="entry name" value="ArtM/GltK/GlnP/TcyL/YhdX-like"/>
</dbReference>
<feature type="transmembrane region" description="Helical" evidence="8">
    <location>
        <begin position="247"/>
        <end position="271"/>
    </location>
</feature>
<dbReference type="CDD" id="cd06261">
    <property type="entry name" value="TM_PBP2"/>
    <property type="match status" value="1"/>
</dbReference>
<keyword evidence="6 8" id="KW-1133">Transmembrane helix</keyword>
<accession>A0A1Q5PNA0</accession>